<dbReference type="GeneID" id="64706311"/>
<keyword evidence="3" id="KW-1185">Reference proteome</keyword>
<gene>
    <name evidence="2" type="ORF">F5147DRAFT_837260</name>
</gene>
<comment type="caution">
    <text evidence="2">The sequence shown here is derived from an EMBL/GenBank/DDBJ whole genome shotgun (WGS) entry which is preliminary data.</text>
</comment>
<feature type="transmembrane region" description="Helical" evidence="1">
    <location>
        <begin position="48"/>
        <end position="69"/>
    </location>
</feature>
<accession>A0A9P7F585</accession>
<proteinExistence type="predicted"/>
<keyword evidence="1" id="KW-1133">Transmembrane helix</keyword>
<organism evidence="2 3">
    <name type="scientific">Suillus discolor</name>
    <dbReference type="NCBI Taxonomy" id="1912936"/>
    <lineage>
        <taxon>Eukaryota</taxon>
        <taxon>Fungi</taxon>
        <taxon>Dikarya</taxon>
        <taxon>Basidiomycota</taxon>
        <taxon>Agaricomycotina</taxon>
        <taxon>Agaricomycetes</taxon>
        <taxon>Agaricomycetidae</taxon>
        <taxon>Boletales</taxon>
        <taxon>Suillineae</taxon>
        <taxon>Suillaceae</taxon>
        <taxon>Suillus</taxon>
    </lineage>
</organism>
<keyword evidence="1" id="KW-0812">Transmembrane</keyword>
<sequence length="299" mass="33228">MSDIILQNSFYFSNVSNSILYGVVLMLYLSTMQAYLEKRLERRPSDKFYMVFSTILVFLITIFVTTRLVSGQEMWINHPGYPGGASAYFNANMSAWYLTMSAVASTLLQLITDGLLIMRCFTVWHRSYSVVFVPCCLWLSSLVVGILNLITAASPNNNFYEGLKAHVGLVYICLTIGLNVLATCLICGRIIFCARRMRHHFGSEASRDYFTIVAIVVESAVPYTLFGIAFLVSFGLVSYSSIIFLSLYGMFTCISPQMLILRVVRRRAWSAEVAESTALAFATQSTAAPCTASTSSSTV</sequence>
<reference evidence="2" key="1">
    <citation type="journal article" date="2020" name="New Phytol.">
        <title>Comparative genomics reveals dynamic genome evolution in host specialist ectomycorrhizal fungi.</title>
        <authorList>
            <person name="Lofgren L.A."/>
            <person name="Nguyen N.H."/>
            <person name="Vilgalys R."/>
            <person name="Ruytinx J."/>
            <person name="Liao H.L."/>
            <person name="Branco S."/>
            <person name="Kuo A."/>
            <person name="LaButti K."/>
            <person name="Lipzen A."/>
            <person name="Andreopoulos W."/>
            <person name="Pangilinan J."/>
            <person name="Riley R."/>
            <person name="Hundley H."/>
            <person name="Na H."/>
            <person name="Barry K."/>
            <person name="Grigoriev I.V."/>
            <person name="Stajich J.E."/>
            <person name="Kennedy P.G."/>
        </authorList>
    </citation>
    <scope>NUCLEOTIDE SEQUENCE</scope>
    <source>
        <strain evidence="2">FC423</strain>
    </source>
</reference>
<dbReference type="RefSeq" id="XP_041292401.1">
    <property type="nucleotide sequence ID" value="XM_041444052.1"/>
</dbReference>
<feature type="transmembrane region" description="Helical" evidence="1">
    <location>
        <begin position="95"/>
        <end position="118"/>
    </location>
</feature>
<feature type="transmembrane region" description="Helical" evidence="1">
    <location>
        <begin position="242"/>
        <end position="261"/>
    </location>
</feature>
<feature type="transmembrane region" description="Helical" evidence="1">
    <location>
        <begin position="18"/>
        <end position="36"/>
    </location>
</feature>
<feature type="transmembrane region" description="Helical" evidence="1">
    <location>
        <begin position="130"/>
        <end position="153"/>
    </location>
</feature>
<dbReference type="EMBL" id="JABBWM010000030">
    <property type="protein sequence ID" value="KAG2107670.1"/>
    <property type="molecule type" value="Genomic_DNA"/>
</dbReference>
<feature type="transmembrane region" description="Helical" evidence="1">
    <location>
        <begin position="209"/>
        <end position="236"/>
    </location>
</feature>
<evidence type="ECO:0000256" key="1">
    <source>
        <dbReference type="SAM" id="Phobius"/>
    </source>
</evidence>
<protein>
    <submittedName>
        <fullName evidence="2">Uncharacterized protein</fullName>
    </submittedName>
</protein>
<feature type="transmembrane region" description="Helical" evidence="1">
    <location>
        <begin position="165"/>
        <end position="188"/>
    </location>
</feature>
<name>A0A9P7F585_9AGAM</name>
<dbReference type="OrthoDB" id="2796825at2759"/>
<dbReference type="Proteomes" id="UP000823399">
    <property type="component" value="Unassembled WGS sequence"/>
</dbReference>
<evidence type="ECO:0000313" key="3">
    <source>
        <dbReference type="Proteomes" id="UP000823399"/>
    </source>
</evidence>
<evidence type="ECO:0000313" key="2">
    <source>
        <dbReference type="EMBL" id="KAG2107670.1"/>
    </source>
</evidence>
<dbReference type="AlphaFoldDB" id="A0A9P7F585"/>
<keyword evidence="1" id="KW-0472">Membrane</keyword>